<feature type="region of interest" description="Disordered" evidence="1">
    <location>
        <begin position="40"/>
        <end position="77"/>
    </location>
</feature>
<comment type="caution">
    <text evidence="2">The sequence shown here is derived from an EMBL/GenBank/DDBJ whole genome shotgun (WGS) entry which is preliminary data.</text>
</comment>
<evidence type="ECO:0000313" key="2">
    <source>
        <dbReference type="EMBL" id="OHT12038.1"/>
    </source>
</evidence>
<evidence type="ECO:0000313" key="3">
    <source>
        <dbReference type="Proteomes" id="UP000179807"/>
    </source>
</evidence>
<evidence type="ECO:0000256" key="1">
    <source>
        <dbReference type="SAM" id="MobiDB-lite"/>
    </source>
</evidence>
<dbReference type="Proteomes" id="UP000179807">
    <property type="component" value="Unassembled WGS sequence"/>
</dbReference>
<sequence>MSNNFGMSQEDLKEQLRQAGYGNVPTNIIQEFSQFLQNESENSHIEKVNNNQPPIAFKRKKPKKRKTTKKKKVVKSHQMSLPANFEGEEDIWVTKIQQLQHKANAIDLQLQACCEICADDARYSAAPLYFFNYENFRDPYPKIKKCNGGHGYILPPNWRCSRHRYPIYKNEVYSRPPEFIHELRASERKPRPYVPGVEQRNYDMRFRIKEKMMYSHPDYHV</sequence>
<proteinExistence type="predicted"/>
<dbReference type="EMBL" id="MLAK01000572">
    <property type="protein sequence ID" value="OHT12038.1"/>
    <property type="molecule type" value="Genomic_DNA"/>
</dbReference>
<dbReference type="OrthoDB" id="10578636at2759"/>
<protein>
    <submittedName>
        <fullName evidence="2">Uncharacterized protein</fullName>
    </submittedName>
</protein>
<dbReference type="GeneID" id="94834752"/>
<gene>
    <name evidence="2" type="ORF">TRFO_18227</name>
</gene>
<dbReference type="VEuPathDB" id="TrichDB:TRFO_18227"/>
<feature type="compositionally biased region" description="Basic residues" evidence="1">
    <location>
        <begin position="57"/>
        <end position="75"/>
    </location>
</feature>
<dbReference type="AlphaFoldDB" id="A0A1J4KQU0"/>
<organism evidence="2 3">
    <name type="scientific">Tritrichomonas foetus</name>
    <dbReference type="NCBI Taxonomy" id="1144522"/>
    <lineage>
        <taxon>Eukaryota</taxon>
        <taxon>Metamonada</taxon>
        <taxon>Parabasalia</taxon>
        <taxon>Tritrichomonadida</taxon>
        <taxon>Tritrichomonadidae</taxon>
        <taxon>Tritrichomonas</taxon>
    </lineage>
</organism>
<accession>A0A1J4KQU0</accession>
<dbReference type="RefSeq" id="XP_068365174.1">
    <property type="nucleotide sequence ID" value="XM_068500048.1"/>
</dbReference>
<reference evidence="2" key="1">
    <citation type="submission" date="2016-10" db="EMBL/GenBank/DDBJ databases">
        <authorList>
            <person name="Benchimol M."/>
            <person name="Almeida L.G."/>
            <person name="Vasconcelos A.T."/>
            <person name="Perreira-Neves A."/>
            <person name="Rosa I.A."/>
            <person name="Tasca T."/>
            <person name="Bogo M.R."/>
            <person name="de Souza W."/>
        </authorList>
    </citation>
    <scope>NUCLEOTIDE SEQUENCE [LARGE SCALE GENOMIC DNA]</scope>
    <source>
        <strain evidence="2">K</strain>
    </source>
</reference>
<keyword evidence="3" id="KW-1185">Reference proteome</keyword>
<name>A0A1J4KQU0_9EUKA</name>